<feature type="chain" id="PRO_5047442643" description="DUF2845 domain-containing protein" evidence="1">
    <location>
        <begin position="19"/>
        <end position="93"/>
    </location>
</feature>
<feature type="signal peptide" evidence="1">
    <location>
        <begin position="1"/>
        <end position="18"/>
    </location>
</feature>
<evidence type="ECO:0000256" key="1">
    <source>
        <dbReference type="SAM" id="SignalP"/>
    </source>
</evidence>
<keyword evidence="3" id="KW-1185">Reference proteome</keyword>
<comment type="caution">
    <text evidence="2">The sequence shown here is derived from an EMBL/GenBank/DDBJ whole genome shotgun (WGS) entry which is preliminary data.</text>
</comment>
<organism evidence="2 3">
    <name type="scientific">Rhodanobacter panaciterrae</name>
    <dbReference type="NCBI Taxonomy" id="490572"/>
    <lineage>
        <taxon>Bacteria</taxon>
        <taxon>Pseudomonadati</taxon>
        <taxon>Pseudomonadota</taxon>
        <taxon>Gammaproteobacteria</taxon>
        <taxon>Lysobacterales</taxon>
        <taxon>Rhodanobacteraceae</taxon>
        <taxon>Rhodanobacter</taxon>
    </lineage>
</organism>
<keyword evidence="1" id="KW-0732">Signal</keyword>
<reference evidence="3" key="1">
    <citation type="journal article" date="2019" name="Int. J. Syst. Evol. Microbiol.">
        <title>The Global Catalogue of Microorganisms (GCM) 10K type strain sequencing project: providing services to taxonomists for standard genome sequencing and annotation.</title>
        <authorList>
            <consortium name="The Broad Institute Genomics Platform"/>
            <consortium name="The Broad Institute Genome Sequencing Center for Infectious Disease"/>
            <person name="Wu L."/>
            <person name="Ma J."/>
        </authorList>
    </citation>
    <scope>NUCLEOTIDE SEQUENCE [LARGE SCALE GENOMIC DNA]</scope>
    <source>
        <strain evidence="3">KCTC 22232</strain>
    </source>
</reference>
<protein>
    <recommendedName>
        <fullName evidence="4">DUF2845 domain-containing protein</fullName>
    </recommendedName>
</protein>
<name>A0ABQ3A0J9_9GAMM</name>
<sequence>MRRLLLVPLLALSLNVFASDTLRVGQQVLSVGDTAVRTIDLLGTPAYKEPVENTFGAYRGERWQYRRDQGHVVVVTIIAGKVAAIEDHTENHG</sequence>
<accession>A0ABQ3A0J9</accession>
<dbReference type="EMBL" id="BMXT01000002">
    <property type="protein sequence ID" value="GGY28509.1"/>
    <property type="molecule type" value="Genomic_DNA"/>
</dbReference>
<evidence type="ECO:0000313" key="2">
    <source>
        <dbReference type="EMBL" id="GGY28509.1"/>
    </source>
</evidence>
<dbReference type="RefSeq" id="WP_189441282.1">
    <property type="nucleotide sequence ID" value="NZ_BMXT01000002.1"/>
</dbReference>
<evidence type="ECO:0000313" key="3">
    <source>
        <dbReference type="Proteomes" id="UP000621898"/>
    </source>
</evidence>
<evidence type="ECO:0008006" key="4">
    <source>
        <dbReference type="Google" id="ProtNLM"/>
    </source>
</evidence>
<dbReference type="Proteomes" id="UP000621898">
    <property type="component" value="Unassembled WGS sequence"/>
</dbReference>
<gene>
    <name evidence="2" type="ORF">GCM10008098_22100</name>
</gene>
<proteinExistence type="predicted"/>